<name>A0A9D2F869_9ENTE</name>
<dbReference type="Gene3D" id="3.40.190.290">
    <property type="match status" value="1"/>
</dbReference>
<dbReference type="PANTHER" id="PTHR30419">
    <property type="entry name" value="HTH-TYPE TRANSCRIPTIONAL REGULATOR YBHD"/>
    <property type="match status" value="1"/>
</dbReference>
<dbReference type="PROSITE" id="PS50931">
    <property type="entry name" value="HTH_LYSR"/>
    <property type="match status" value="1"/>
</dbReference>
<evidence type="ECO:0000256" key="4">
    <source>
        <dbReference type="ARBA" id="ARBA00023163"/>
    </source>
</evidence>
<organism evidence="6 7">
    <name type="scientific">Candidatus Enterococcus avicola</name>
    <dbReference type="NCBI Taxonomy" id="2838561"/>
    <lineage>
        <taxon>Bacteria</taxon>
        <taxon>Bacillati</taxon>
        <taxon>Bacillota</taxon>
        <taxon>Bacilli</taxon>
        <taxon>Lactobacillales</taxon>
        <taxon>Enterococcaceae</taxon>
        <taxon>Enterococcus</taxon>
    </lineage>
</organism>
<dbReference type="InterPro" id="IPR036388">
    <property type="entry name" value="WH-like_DNA-bd_sf"/>
</dbReference>
<dbReference type="InterPro" id="IPR050950">
    <property type="entry name" value="HTH-type_LysR_regulators"/>
</dbReference>
<gene>
    <name evidence="6" type="ORF">IAA20_06460</name>
</gene>
<evidence type="ECO:0000313" key="7">
    <source>
        <dbReference type="Proteomes" id="UP000824063"/>
    </source>
</evidence>
<proteinExistence type="inferred from homology"/>
<dbReference type="InterPro" id="IPR005119">
    <property type="entry name" value="LysR_subst-bd"/>
</dbReference>
<dbReference type="PANTHER" id="PTHR30419:SF8">
    <property type="entry name" value="NITROGEN ASSIMILATION TRANSCRIPTIONAL ACTIVATOR-RELATED"/>
    <property type="match status" value="1"/>
</dbReference>
<dbReference type="Proteomes" id="UP000824063">
    <property type="component" value="Unassembled WGS sequence"/>
</dbReference>
<dbReference type="EMBL" id="DXBN01000142">
    <property type="protein sequence ID" value="HIZ53566.1"/>
    <property type="molecule type" value="Genomic_DNA"/>
</dbReference>
<protein>
    <submittedName>
        <fullName evidence="6">LysR family transcriptional regulator</fullName>
    </submittedName>
</protein>
<dbReference type="InterPro" id="IPR036390">
    <property type="entry name" value="WH_DNA-bd_sf"/>
</dbReference>
<evidence type="ECO:0000313" key="6">
    <source>
        <dbReference type="EMBL" id="HIZ53566.1"/>
    </source>
</evidence>
<evidence type="ECO:0000256" key="1">
    <source>
        <dbReference type="ARBA" id="ARBA00009437"/>
    </source>
</evidence>
<reference evidence="6" key="2">
    <citation type="submission" date="2021-04" db="EMBL/GenBank/DDBJ databases">
        <authorList>
            <person name="Gilroy R."/>
        </authorList>
    </citation>
    <scope>NUCLEOTIDE SEQUENCE</scope>
    <source>
        <strain evidence="6">CHK172-16539</strain>
    </source>
</reference>
<keyword evidence="3" id="KW-0238">DNA-binding</keyword>
<dbReference type="AlphaFoldDB" id="A0A9D2F869"/>
<comment type="caution">
    <text evidence="6">The sequence shown here is derived from an EMBL/GenBank/DDBJ whole genome shotgun (WGS) entry which is preliminary data.</text>
</comment>
<dbReference type="GO" id="GO:0003677">
    <property type="term" value="F:DNA binding"/>
    <property type="evidence" value="ECO:0007669"/>
    <property type="project" value="UniProtKB-KW"/>
</dbReference>
<dbReference type="GO" id="GO:0003700">
    <property type="term" value="F:DNA-binding transcription factor activity"/>
    <property type="evidence" value="ECO:0007669"/>
    <property type="project" value="InterPro"/>
</dbReference>
<dbReference type="SUPFAM" id="SSF53850">
    <property type="entry name" value="Periplasmic binding protein-like II"/>
    <property type="match status" value="1"/>
</dbReference>
<reference evidence="6" key="1">
    <citation type="journal article" date="2021" name="PeerJ">
        <title>Extensive microbial diversity within the chicken gut microbiome revealed by metagenomics and culture.</title>
        <authorList>
            <person name="Gilroy R."/>
            <person name="Ravi A."/>
            <person name="Getino M."/>
            <person name="Pursley I."/>
            <person name="Horton D.L."/>
            <person name="Alikhan N.F."/>
            <person name="Baker D."/>
            <person name="Gharbi K."/>
            <person name="Hall N."/>
            <person name="Watson M."/>
            <person name="Adriaenssens E.M."/>
            <person name="Foster-Nyarko E."/>
            <person name="Jarju S."/>
            <person name="Secka A."/>
            <person name="Antonio M."/>
            <person name="Oren A."/>
            <person name="Chaudhuri R.R."/>
            <person name="La Ragione R."/>
            <person name="Hildebrand F."/>
            <person name="Pallen M.J."/>
        </authorList>
    </citation>
    <scope>NUCLEOTIDE SEQUENCE</scope>
    <source>
        <strain evidence="6">CHK172-16539</strain>
    </source>
</reference>
<keyword evidence="4" id="KW-0804">Transcription</keyword>
<dbReference type="GO" id="GO:0005829">
    <property type="term" value="C:cytosol"/>
    <property type="evidence" value="ECO:0007669"/>
    <property type="project" value="TreeGrafter"/>
</dbReference>
<sequence>MDIYQLDYFIKIVESEGNLTLAAKKANVSQSSLSQLISNFEKSEDIELFYRQNGRLKKLTPTGEKYYAYALKVRKLHFEMHDMVRRDSLKKKGRIRVGIPSLILRIYFTTFFTKLIVKNEDVKIEIVEAGSHKLHQLLLRGELDLAVLIHPAYLNKEKFEEFTLISDEFGAFMSIDHPLAQRKKLEWAEVENYPLATFNRDFSSNKLIVDRLRQEGITKEMNFTSSSWDFLTEVARESDAVALLPAPIKEQLHKEVKMIHFKDPVPFEILLTRPVKENYASLEKYVKGAILHCFASRNSREK</sequence>
<dbReference type="Pfam" id="PF00126">
    <property type="entry name" value="HTH_1"/>
    <property type="match status" value="1"/>
</dbReference>
<dbReference type="Pfam" id="PF03466">
    <property type="entry name" value="LysR_substrate"/>
    <property type="match status" value="1"/>
</dbReference>
<comment type="similarity">
    <text evidence="1">Belongs to the LysR transcriptional regulatory family.</text>
</comment>
<evidence type="ECO:0000256" key="3">
    <source>
        <dbReference type="ARBA" id="ARBA00023125"/>
    </source>
</evidence>
<accession>A0A9D2F869</accession>
<evidence type="ECO:0000256" key="2">
    <source>
        <dbReference type="ARBA" id="ARBA00023015"/>
    </source>
</evidence>
<evidence type="ECO:0000259" key="5">
    <source>
        <dbReference type="PROSITE" id="PS50931"/>
    </source>
</evidence>
<keyword evidence="2" id="KW-0805">Transcription regulation</keyword>
<dbReference type="InterPro" id="IPR000847">
    <property type="entry name" value="LysR_HTH_N"/>
</dbReference>
<dbReference type="SUPFAM" id="SSF46785">
    <property type="entry name" value="Winged helix' DNA-binding domain"/>
    <property type="match status" value="1"/>
</dbReference>
<feature type="domain" description="HTH lysR-type" evidence="5">
    <location>
        <begin position="1"/>
        <end position="60"/>
    </location>
</feature>
<dbReference type="Gene3D" id="1.10.10.10">
    <property type="entry name" value="Winged helix-like DNA-binding domain superfamily/Winged helix DNA-binding domain"/>
    <property type="match status" value="1"/>
</dbReference>